<reference evidence="5" key="1">
    <citation type="journal article" date="2019" name="Int. J. Syst. Evol. Microbiol.">
        <title>The Global Catalogue of Microorganisms (GCM) 10K type strain sequencing project: providing services to taxonomists for standard genome sequencing and annotation.</title>
        <authorList>
            <consortium name="The Broad Institute Genomics Platform"/>
            <consortium name="The Broad Institute Genome Sequencing Center for Infectious Disease"/>
            <person name="Wu L."/>
            <person name="Ma J."/>
        </authorList>
    </citation>
    <scope>NUCLEOTIDE SEQUENCE [LARGE SCALE GENOMIC DNA]</scope>
    <source>
        <strain evidence="5">CGMCC 4.7677</strain>
    </source>
</reference>
<feature type="chain" id="PRO_5045480452" evidence="2">
    <location>
        <begin position="23"/>
        <end position="511"/>
    </location>
</feature>
<comment type="caution">
    <text evidence="4">The sequence shown here is derived from an EMBL/GenBank/DDBJ whole genome shotgun (WGS) entry which is preliminary data.</text>
</comment>
<keyword evidence="1 2" id="KW-0732">Signal</keyword>
<evidence type="ECO:0000256" key="2">
    <source>
        <dbReference type="SAM" id="SignalP"/>
    </source>
</evidence>
<evidence type="ECO:0000313" key="4">
    <source>
        <dbReference type="EMBL" id="GHE84064.1"/>
    </source>
</evidence>
<name>A0ABQ3IJS8_9PSEU</name>
<dbReference type="EMBL" id="BNAU01000001">
    <property type="protein sequence ID" value="GHE84064.1"/>
    <property type="molecule type" value="Genomic_DNA"/>
</dbReference>
<keyword evidence="5" id="KW-1185">Reference proteome</keyword>
<dbReference type="CDD" id="cd00995">
    <property type="entry name" value="PBP2_NikA_DppA_OppA_like"/>
    <property type="match status" value="1"/>
</dbReference>
<organism evidence="4 5">
    <name type="scientific">Amycolatopsis deserti</name>
    <dbReference type="NCBI Taxonomy" id="185696"/>
    <lineage>
        <taxon>Bacteria</taxon>
        <taxon>Bacillati</taxon>
        <taxon>Actinomycetota</taxon>
        <taxon>Actinomycetes</taxon>
        <taxon>Pseudonocardiales</taxon>
        <taxon>Pseudonocardiaceae</taxon>
        <taxon>Amycolatopsis</taxon>
    </lineage>
</organism>
<evidence type="ECO:0000259" key="3">
    <source>
        <dbReference type="Pfam" id="PF00496"/>
    </source>
</evidence>
<dbReference type="Pfam" id="PF00496">
    <property type="entry name" value="SBP_bac_5"/>
    <property type="match status" value="1"/>
</dbReference>
<sequence length="511" mass="53306">MFRRTRATAVAALMCLTAAGCGVGEGSPDTIYMSLNTDPATFDPALAKSGDDYTVVRMLFDTLVRKDQGNTLAPGIAASWTAEDAAHYSFTLRGGLTCSDGTPITPSVVAASLNRFVSPQTGSVARTLALGTAKATFTADDAAGTVRAELTKPWADFLTGLALPQAGIVCPAGLADLAGLGQGTASGAFSGPYTLASSQPAVNYDLTLRAGYDAWPAFATPLEGRPARHVNFTPISDYSTIATQLLAGGLDVGTIGDESVRRFDGNSRFTSTTADNTTTYLAFNERPGSVFAGREDLRRAVGQAVDAQIFSDIISGARGSTTLSVGSAKVLCANTDPSLLIAPDLAAARRQLSGLPIRIAGTNLLQGGNDYVAEALRNAGAIVTLASLDNATWSTVTAAATGWDIDIQGDNNLMGTLTSSLLRVMGPPTDQGGRNKTGDVNDEGYAHLTQAMAQTDRAAQCDRLQAAQESFLRRIDAIPLATLPSTTFAVDGVSIRQFDDYLDPATLRIVR</sequence>
<dbReference type="SUPFAM" id="SSF53850">
    <property type="entry name" value="Periplasmic binding protein-like II"/>
    <property type="match status" value="1"/>
</dbReference>
<dbReference type="Gene3D" id="3.40.190.10">
    <property type="entry name" value="Periplasmic binding protein-like II"/>
    <property type="match status" value="1"/>
</dbReference>
<proteinExistence type="predicted"/>
<dbReference type="RefSeq" id="WP_191243604.1">
    <property type="nucleotide sequence ID" value="NZ_BNAU01000001.1"/>
</dbReference>
<dbReference type="InterPro" id="IPR000914">
    <property type="entry name" value="SBP_5_dom"/>
</dbReference>
<gene>
    <name evidence="4" type="ORF">GCM10017786_14280</name>
</gene>
<feature type="signal peptide" evidence="2">
    <location>
        <begin position="1"/>
        <end position="22"/>
    </location>
</feature>
<feature type="domain" description="Solute-binding protein family 5" evidence="3">
    <location>
        <begin position="72"/>
        <end position="407"/>
    </location>
</feature>
<dbReference type="InterPro" id="IPR039424">
    <property type="entry name" value="SBP_5"/>
</dbReference>
<accession>A0ABQ3IJS8</accession>
<dbReference type="PROSITE" id="PS51257">
    <property type="entry name" value="PROKAR_LIPOPROTEIN"/>
    <property type="match status" value="1"/>
</dbReference>
<dbReference type="Proteomes" id="UP000605897">
    <property type="component" value="Unassembled WGS sequence"/>
</dbReference>
<evidence type="ECO:0000256" key="1">
    <source>
        <dbReference type="ARBA" id="ARBA00022729"/>
    </source>
</evidence>
<dbReference type="PANTHER" id="PTHR30290:SF38">
    <property type="entry name" value="D,D-DIPEPTIDE-BINDING PERIPLASMIC PROTEIN DDPA-RELATED"/>
    <property type="match status" value="1"/>
</dbReference>
<dbReference type="Gene3D" id="3.10.105.10">
    <property type="entry name" value="Dipeptide-binding Protein, Domain 3"/>
    <property type="match status" value="1"/>
</dbReference>
<dbReference type="PANTHER" id="PTHR30290">
    <property type="entry name" value="PERIPLASMIC BINDING COMPONENT OF ABC TRANSPORTER"/>
    <property type="match status" value="1"/>
</dbReference>
<dbReference type="Gene3D" id="3.90.76.10">
    <property type="entry name" value="Dipeptide-binding Protein, Domain 1"/>
    <property type="match status" value="1"/>
</dbReference>
<protein>
    <submittedName>
        <fullName evidence="4">Peptide ABC transporter substrate-binding protein</fullName>
    </submittedName>
</protein>
<evidence type="ECO:0000313" key="5">
    <source>
        <dbReference type="Proteomes" id="UP000605897"/>
    </source>
</evidence>